<dbReference type="RefSeq" id="WP_129204181.1">
    <property type="nucleotide sequence ID" value="NZ_CP035495.1"/>
</dbReference>
<dbReference type="OrthoDB" id="3535759at2"/>
<feature type="region of interest" description="Disordered" evidence="1">
    <location>
        <begin position="112"/>
        <end position="133"/>
    </location>
</feature>
<accession>A0A4P6ES81</accession>
<name>A0A4P6ES81_9MICO</name>
<dbReference type="AlphaFoldDB" id="A0A4P6ES81"/>
<sequence>MSGHPFGDDLPPGPVNWNELLPEQAEEQWCALDAWVTWLRRAYGLSPMEIPPFWHRHDELVWELSALHQHWLACYGDGAALSAPIQWHRDFREARTRLREWVAACGTDIASDRPTLNPTWPGEPPTDADADADPTRVLTDRAADFRATVEADIAVREATLEVYLTAVREADA</sequence>
<evidence type="ECO:0000313" key="3">
    <source>
        <dbReference type="Proteomes" id="UP000291758"/>
    </source>
</evidence>
<protein>
    <submittedName>
        <fullName evidence="2">Uncharacterized protein</fullName>
    </submittedName>
</protein>
<gene>
    <name evidence="2" type="ORF">ET495_08375</name>
</gene>
<proteinExistence type="predicted"/>
<dbReference type="KEGG" id="xyl:ET495_08375"/>
<reference evidence="2 3" key="1">
    <citation type="submission" date="2019-01" db="EMBL/GenBank/DDBJ databases">
        <title>Genome sequencing of strain 2JSPR-7.</title>
        <authorList>
            <person name="Heo J."/>
            <person name="Kim S.-J."/>
            <person name="Kim J.-S."/>
            <person name="Hong S.-B."/>
            <person name="Kwon S.-W."/>
        </authorList>
    </citation>
    <scope>NUCLEOTIDE SEQUENCE [LARGE SCALE GENOMIC DNA]</scope>
    <source>
        <strain evidence="2 3">2JSPR-7</strain>
    </source>
</reference>
<dbReference type="EMBL" id="CP035495">
    <property type="protein sequence ID" value="QAY63257.1"/>
    <property type="molecule type" value="Genomic_DNA"/>
</dbReference>
<dbReference type="Proteomes" id="UP000291758">
    <property type="component" value="Chromosome"/>
</dbReference>
<evidence type="ECO:0000313" key="2">
    <source>
        <dbReference type="EMBL" id="QAY63257.1"/>
    </source>
</evidence>
<evidence type="ECO:0000256" key="1">
    <source>
        <dbReference type="SAM" id="MobiDB-lite"/>
    </source>
</evidence>
<organism evidence="2 3">
    <name type="scientific">Xylanimonas allomyrinae</name>
    <dbReference type="NCBI Taxonomy" id="2509459"/>
    <lineage>
        <taxon>Bacteria</taxon>
        <taxon>Bacillati</taxon>
        <taxon>Actinomycetota</taxon>
        <taxon>Actinomycetes</taxon>
        <taxon>Micrococcales</taxon>
        <taxon>Promicromonosporaceae</taxon>
        <taxon>Xylanimonas</taxon>
    </lineage>
</organism>
<keyword evidence="3" id="KW-1185">Reference proteome</keyword>